<dbReference type="InterPro" id="IPR025110">
    <property type="entry name" value="AMP-bd_C"/>
</dbReference>
<dbReference type="Gene3D" id="3.40.50.12780">
    <property type="entry name" value="N-terminal domain of ligase-like"/>
    <property type="match status" value="1"/>
</dbReference>
<accession>A0ABT1QF18</accession>
<proteinExistence type="predicted"/>
<dbReference type="Proteomes" id="UP001524501">
    <property type="component" value="Unassembled WGS sequence"/>
</dbReference>
<keyword evidence="4" id="KW-1185">Reference proteome</keyword>
<evidence type="ECO:0000259" key="1">
    <source>
        <dbReference type="Pfam" id="PF00501"/>
    </source>
</evidence>
<evidence type="ECO:0000259" key="2">
    <source>
        <dbReference type="Pfam" id="PF13193"/>
    </source>
</evidence>
<dbReference type="EMBL" id="JANFQF010000013">
    <property type="protein sequence ID" value="MCQ4120858.1"/>
    <property type="molecule type" value="Genomic_DNA"/>
</dbReference>
<sequence length="537" mass="56993">MPIDDASLTVAPAVTWSLSDAGGTGTAVTVAPGLSWTLKRAAALHGAAVAVVDGTTRLTYAELLSWCEHMAAGLARCGAQHGDRIAILGANSAEYLAAYFAIPAAGHVLVPLNARLADAELIELLGDCDPVVVVVDEEHRARAEAITACGGVGVVTFAQVLADSGEVSGGRRILDVKADDLAAIFYTGGTTGRAKGAMLTHANLTANALHMIAGVGYGADDVYLHCSPMFHLGDGMSTYPMTWAGGKHVVVARFDPQAVVDAIETEGVTCTFLVPTMLTLLLEYLDRTGRDPNLSSLRLVVHGGAPISPTLLTRAIARLGCSFTQSYGMTEAGPILSFLPNEDRLLGSEVLRSAGRPVVGVEVRVVRPDGTDCEVGETGEIIGRGPNFALGYWQQPDVTRERFRDGWYWSGDLAYRDDGFYLYLVGRAGDAIISGGENVYAAEVEAALARHPDLVEAAVIAVPSPQWGEQVHAAVVIRPGAATTDADLDRHCRELIAGYKIPRSYEFHAQLPRTGPGKIDKLALRRPHWAAHERDVS</sequence>
<reference evidence="3 4" key="1">
    <citation type="submission" date="2022-07" db="EMBL/GenBank/DDBJ databases">
        <title>Degradation activity of malathion, p-nitrophenol and potential low-temperature adaptation strategy of Rhodococcus sp. FXJ9.536.</title>
        <authorList>
            <person name="Huang J."/>
            <person name="Huang Y."/>
        </authorList>
    </citation>
    <scope>NUCLEOTIDE SEQUENCE [LARGE SCALE GENOMIC DNA]</scope>
    <source>
        <strain evidence="3 4">FXJ9.536</strain>
    </source>
</reference>
<dbReference type="InterPro" id="IPR042099">
    <property type="entry name" value="ANL_N_sf"/>
</dbReference>
<dbReference type="PROSITE" id="PS00455">
    <property type="entry name" value="AMP_BINDING"/>
    <property type="match status" value="1"/>
</dbReference>
<dbReference type="InterPro" id="IPR020845">
    <property type="entry name" value="AMP-binding_CS"/>
</dbReference>
<dbReference type="InterPro" id="IPR045851">
    <property type="entry name" value="AMP-bd_C_sf"/>
</dbReference>
<dbReference type="PANTHER" id="PTHR43201">
    <property type="entry name" value="ACYL-COA SYNTHETASE"/>
    <property type="match status" value="1"/>
</dbReference>
<dbReference type="Pfam" id="PF13193">
    <property type="entry name" value="AMP-binding_C"/>
    <property type="match status" value="1"/>
</dbReference>
<dbReference type="Gene3D" id="3.30.300.30">
    <property type="match status" value="1"/>
</dbReference>
<gene>
    <name evidence="3" type="ORF">NOF53_17065</name>
</gene>
<evidence type="ECO:0000313" key="4">
    <source>
        <dbReference type="Proteomes" id="UP001524501"/>
    </source>
</evidence>
<dbReference type="PANTHER" id="PTHR43201:SF32">
    <property type="entry name" value="2-SUCCINYLBENZOATE--COA LIGASE, CHLOROPLASTIC_PEROXISOMAL"/>
    <property type="match status" value="1"/>
</dbReference>
<name>A0ABT1QF18_9NOCA</name>
<comment type="caution">
    <text evidence="3">The sequence shown here is derived from an EMBL/GenBank/DDBJ whole genome shotgun (WGS) entry which is preliminary data.</text>
</comment>
<feature type="domain" description="AMP-binding enzyme C-terminal" evidence="2">
    <location>
        <begin position="443"/>
        <end position="518"/>
    </location>
</feature>
<dbReference type="Pfam" id="PF00501">
    <property type="entry name" value="AMP-binding"/>
    <property type="match status" value="1"/>
</dbReference>
<organism evidence="3 4">
    <name type="scientific">Rhodococcus tibetensis</name>
    <dbReference type="NCBI Taxonomy" id="2965064"/>
    <lineage>
        <taxon>Bacteria</taxon>
        <taxon>Bacillati</taxon>
        <taxon>Actinomycetota</taxon>
        <taxon>Actinomycetes</taxon>
        <taxon>Mycobacteriales</taxon>
        <taxon>Nocardiaceae</taxon>
        <taxon>Rhodococcus</taxon>
    </lineage>
</organism>
<dbReference type="InterPro" id="IPR000873">
    <property type="entry name" value="AMP-dep_synth/lig_dom"/>
</dbReference>
<dbReference type="RefSeq" id="WP_255970810.1">
    <property type="nucleotide sequence ID" value="NZ_JANFQF010000013.1"/>
</dbReference>
<evidence type="ECO:0000313" key="3">
    <source>
        <dbReference type="EMBL" id="MCQ4120858.1"/>
    </source>
</evidence>
<feature type="domain" description="AMP-dependent synthetase/ligase" evidence="1">
    <location>
        <begin position="39"/>
        <end position="393"/>
    </location>
</feature>
<protein>
    <submittedName>
        <fullName evidence="3">AMP-binding protein</fullName>
    </submittedName>
</protein>
<dbReference type="SUPFAM" id="SSF56801">
    <property type="entry name" value="Acetyl-CoA synthetase-like"/>
    <property type="match status" value="1"/>
</dbReference>